<dbReference type="EMBL" id="DS470049">
    <property type="protein sequence ID" value="EDO30439.1"/>
    <property type="molecule type" value="Genomic_DNA"/>
</dbReference>
<protein>
    <submittedName>
        <fullName evidence="1">Uncharacterized protein</fullName>
    </submittedName>
</protein>
<gene>
    <name evidence="1" type="ORF">NEMVEDRAFT_v1g248398</name>
</gene>
<dbReference type="AlphaFoldDB" id="A7T0S5"/>
<accession>A7T0S5</accession>
<proteinExistence type="predicted"/>
<organism evidence="1 2">
    <name type="scientific">Nematostella vectensis</name>
    <name type="common">Starlet sea anemone</name>
    <dbReference type="NCBI Taxonomy" id="45351"/>
    <lineage>
        <taxon>Eukaryota</taxon>
        <taxon>Metazoa</taxon>
        <taxon>Cnidaria</taxon>
        <taxon>Anthozoa</taxon>
        <taxon>Hexacorallia</taxon>
        <taxon>Actiniaria</taxon>
        <taxon>Edwardsiidae</taxon>
        <taxon>Nematostella</taxon>
    </lineage>
</organism>
<reference evidence="1 2" key="1">
    <citation type="journal article" date="2007" name="Science">
        <title>Sea anemone genome reveals ancestral eumetazoan gene repertoire and genomic organization.</title>
        <authorList>
            <person name="Putnam N.H."/>
            <person name="Srivastava M."/>
            <person name="Hellsten U."/>
            <person name="Dirks B."/>
            <person name="Chapman J."/>
            <person name="Salamov A."/>
            <person name="Terry A."/>
            <person name="Shapiro H."/>
            <person name="Lindquist E."/>
            <person name="Kapitonov V.V."/>
            <person name="Jurka J."/>
            <person name="Genikhovich G."/>
            <person name="Grigoriev I.V."/>
            <person name="Lucas S.M."/>
            <person name="Steele R.E."/>
            <person name="Finnerty J.R."/>
            <person name="Technau U."/>
            <person name="Martindale M.Q."/>
            <person name="Rokhsar D.S."/>
        </authorList>
    </citation>
    <scope>NUCLEOTIDE SEQUENCE [LARGE SCALE GENOMIC DNA]</scope>
    <source>
        <strain evidence="2">CH2 X CH6</strain>
    </source>
</reference>
<evidence type="ECO:0000313" key="1">
    <source>
        <dbReference type="EMBL" id="EDO30439.1"/>
    </source>
</evidence>
<keyword evidence="2" id="KW-1185">Reference proteome</keyword>
<name>A7T0S5_NEMVE</name>
<sequence>MELQNVTIEWSAKSRDHTAETTCLSHAIRSYIYRYLEKETGRRLPTMDDDLSFSQGAINNCERVQGTPSVPMDSSQVRTGIKRKAEDVCPNELICKKINLNLYQIN</sequence>
<dbReference type="HOGENOM" id="CLU_2226292_0_0_1"/>
<dbReference type="InParanoid" id="A7T0S5"/>
<dbReference type="Proteomes" id="UP000001593">
    <property type="component" value="Unassembled WGS sequence"/>
</dbReference>
<evidence type="ECO:0000313" key="2">
    <source>
        <dbReference type="Proteomes" id="UP000001593"/>
    </source>
</evidence>